<proteinExistence type="predicted"/>
<protein>
    <recommendedName>
        <fullName evidence="4">C2H2-type domain-containing protein</fullName>
    </recommendedName>
</protein>
<keyword evidence="3" id="KW-1185">Reference proteome</keyword>
<evidence type="ECO:0000256" key="1">
    <source>
        <dbReference type="SAM" id="SignalP"/>
    </source>
</evidence>
<feature type="chain" id="PRO_5035420737" description="C2H2-type domain-containing protein" evidence="1">
    <location>
        <begin position="20"/>
        <end position="96"/>
    </location>
</feature>
<keyword evidence="1" id="KW-0732">Signal</keyword>
<feature type="signal peptide" evidence="1">
    <location>
        <begin position="1"/>
        <end position="19"/>
    </location>
</feature>
<feature type="non-terminal residue" evidence="2">
    <location>
        <position position="1"/>
    </location>
</feature>
<evidence type="ECO:0008006" key="4">
    <source>
        <dbReference type="Google" id="ProtNLM"/>
    </source>
</evidence>
<gene>
    <name evidence="2" type="ORF">J437_LFUL017737</name>
</gene>
<comment type="caution">
    <text evidence="2">The sequence shown here is derived from an EMBL/GenBank/DDBJ whole genome shotgun (WGS) entry which is preliminary data.</text>
</comment>
<dbReference type="Proteomes" id="UP000792457">
    <property type="component" value="Unassembled WGS sequence"/>
</dbReference>
<dbReference type="EMBL" id="KZ309393">
    <property type="protein sequence ID" value="KAG8238610.1"/>
    <property type="molecule type" value="Genomic_DNA"/>
</dbReference>
<evidence type="ECO:0000313" key="2">
    <source>
        <dbReference type="EMBL" id="KAG8238610.1"/>
    </source>
</evidence>
<name>A0A8K0P788_LADFU</name>
<reference evidence="2" key="2">
    <citation type="submission" date="2017-10" db="EMBL/GenBank/DDBJ databases">
        <title>Ladona fulva Genome sequencing and assembly.</title>
        <authorList>
            <person name="Murali S."/>
            <person name="Richards S."/>
            <person name="Bandaranaike D."/>
            <person name="Bellair M."/>
            <person name="Blankenburg K."/>
            <person name="Chao H."/>
            <person name="Dinh H."/>
            <person name="Doddapaneni H."/>
            <person name="Dugan-Rocha S."/>
            <person name="Elkadiri S."/>
            <person name="Gnanaolivu R."/>
            <person name="Hernandez B."/>
            <person name="Skinner E."/>
            <person name="Javaid M."/>
            <person name="Lee S."/>
            <person name="Li M."/>
            <person name="Ming W."/>
            <person name="Munidasa M."/>
            <person name="Muniz J."/>
            <person name="Nguyen L."/>
            <person name="Hughes D."/>
            <person name="Osuji N."/>
            <person name="Pu L.-L."/>
            <person name="Puazo M."/>
            <person name="Qu C."/>
            <person name="Quiroz J."/>
            <person name="Raj R."/>
            <person name="Weissenberger G."/>
            <person name="Xin Y."/>
            <person name="Zou X."/>
            <person name="Han Y."/>
            <person name="Worley K."/>
            <person name="Muzny D."/>
            <person name="Gibbs R."/>
        </authorList>
    </citation>
    <scope>NUCLEOTIDE SEQUENCE</scope>
    <source>
        <strain evidence="2">Sampled in the wild</strain>
    </source>
</reference>
<accession>A0A8K0P788</accession>
<organism evidence="2 3">
    <name type="scientific">Ladona fulva</name>
    <name type="common">Scarce chaser dragonfly</name>
    <name type="synonym">Libellula fulva</name>
    <dbReference type="NCBI Taxonomy" id="123851"/>
    <lineage>
        <taxon>Eukaryota</taxon>
        <taxon>Metazoa</taxon>
        <taxon>Ecdysozoa</taxon>
        <taxon>Arthropoda</taxon>
        <taxon>Hexapoda</taxon>
        <taxon>Insecta</taxon>
        <taxon>Pterygota</taxon>
        <taxon>Palaeoptera</taxon>
        <taxon>Odonata</taxon>
        <taxon>Epiprocta</taxon>
        <taxon>Anisoptera</taxon>
        <taxon>Libelluloidea</taxon>
        <taxon>Libellulidae</taxon>
        <taxon>Ladona</taxon>
    </lineage>
</organism>
<evidence type="ECO:0000313" key="3">
    <source>
        <dbReference type="Proteomes" id="UP000792457"/>
    </source>
</evidence>
<dbReference type="AlphaFoldDB" id="A0A8K0P788"/>
<reference evidence="2" key="1">
    <citation type="submission" date="2013-04" db="EMBL/GenBank/DDBJ databases">
        <authorList>
            <person name="Qu J."/>
            <person name="Murali S.C."/>
            <person name="Bandaranaike D."/>
            <person name="Bellair M."/>
            <person name="Blankenburg K."/>
            <person name="Chao H."/>
            <person name="Dinh H."/>
            <person name="Doddapaneni H."/>
            <person name="Downs B."/>
            <person name="Dugan-Rocha S."/>
            <person name="Elkadiri S."/>
            <person name="Gnanaolivu R.D."/>
            <person name="Hernandez B."/>
            <person name="Javaid M."/>
            <person name="Jayaseelan J.C."/>
            <person name="Lee S."/>
            <person name="Li M."/>
            <person name="Ming W."/>
            <person name="Munidasa M."/>
            <person name="Muniz J."/>
            <person name="Nguyen L."/>
            <person name="Ongeri F."/>
            <person name="Osuji N."/>
            <person name="Pu L.-L."/>
            <person name="Puazo M."/>
            <person name="Qu C."/>
            <person name="Quiroz J."/>
            <person name="Raj R."/>
            <person name="Weissenberger G."/>
            <person name="Xin Y."/>
            <person name="Zou X."/>
            <person name="Han Y."/>
            <person name="Richards S."/>
            <person name="Worley K."/>
            <person name="Muzny D."/>
            <person name="Gibbs R."/>
        </authorList>
    </citation>
    <scope>NUCLEOTIDE SEQUENCE</scope>
    <source>
        <strain evidence="2">Sampled in the wild</strain>
    </source>
</reference>
<sequence length="96" mass="11055">MMRSLKVLFICLVCHQPFSMITDLITHKNNQCKSRRLKSGVMTFGADQDQETGTSKVITSSPRESDISREEFYMEVPEGQPKISRGRGRFRALMRQ</sequence>